<dbReference type="GO" id="GO:0016740">
    <property type="term" value="F:transferase activity"/>
    <property type="evidence" value="ECO:0007669"/>
    <property type="project" value="UniProtKB-KW"/>
</dbReference>
<comment type="caution">
    <text evidence="8">The sequence shown here is derived from an EMBL/GenBank/DDBJ whole genome shotgun (WGS) entry which is preliminary data.</text>
</comment>
<dbReference type="PANTHER" id="PTHR43281">
    <property type="entry name" value="FARNESYL DIPHOSPHATE SYNTHASE"/>
    <property type="match status" value="1"/>
</dbReference>
<protein>
    <submittedName>
        <fullName evidence="8">Polyprenyl synthetase family protein</fullName>
        <ecNumber evidence="8">2.5.1.-</ecNumber>
    </submittedName>
</protein>
<evidence type="ECO:0000313" key="8">
    <source>
        <dbReference type="EMBL" id="MFC7334411.1"/>
    </source>
</evidence>
<gene>
    <name evidence="8" type="ORF">ACFQPS_14675</name>
</gene>
<evidence type="ECO:0000313" key="9">
    <source>
        <dbReference type="Proteomes" id="UP001596456"/>
    </source>
</evidence>
<reference evidence="9" key="1">
    <citation type="journal article" date="2019" name="Int. J. Syst. Evol. Microbiol.">
        <title>The Global Catalogue of Microorganisms (GCM) 10K type strain sequencing project: providing services to taxonomists for standard genome sequencing and annotation.</title>
        <authorList>
            <consortium name="The Broad Institute Genomics Platform"/>
            <consortium name="The Broad Institute Genome Sequencing Center for Infectious Disease"/>
            <person name="Wu L."/>
            <person name="Ma J."/>
        </authorList>
    </citation>
    <scope>NUCLEOTIDE SEQUENCE [LARGE SCALE GENOMIC DNA]</scope>
    <source>
        <strain evidence="9">CGMCC 1.16275</strain>
    </source>
</reference>
<dbReference type="SFLD" id="SFLDG01017">
    <property type="entry name" value="Polyprenyl_Transferase_Like"/>
    <property type="match status" value="1"/>
</dbReference>
<dbReference type="RefSeq" id="WP_377359969.1">
    <property type="nucleotide sequence ID" value="NZ_JBHTCM010000015.1"/>
</dbReference>
<dbReference type="PROSITE" id="PS00444">
    <property type="entry name" value="POLYPRENYL_SYNTHASE_2"/>
    <property type="match status" value="1"/>
</dbReference>
<keyword evidence="4" id="KW-0479">Metal-binding</keyword>
<comment type="cofactor">
    <cofactor evidence="1">
        <name>Mg(2+)</name>
        <dbReference type="ChEBI" id="CHEBI:18420"/>
    </cofactor>
</comment>
<evidence type="ECO:0000256" key="7">
    <source>
        <dbReference type="RuleBase" id="RU004466"/>
    </source>
</evidence>
<dbReference type="NCBIfam" id="NF045485">
    <property type="entry name" value="FPPsyn"/>
    <property type="match status" value="1"/>
</dbReference>
<dbReference type="CDD" id="cd00685">
    <property type="entry name" value="Trans_IPPS_HT"/>
    <property type="match status" value="1"/>
</dbReference>
<dbReference type="PANTHER" id="PTHR43281:SF1">
    <property type="entry name" value="FARNESYL DIPHOSPHATE SYNTHASE"/>
    <property type="match status" value="1"/>
</dbReference>
<organism evidence="8 9">
    <name type="scientific">Rhodocista pekingensis</name>
    <dbReference type="NCBI Taxonomy" id="201185"/>
    <lineage>
        <taxon>Bacteria</taxon>
        <taxon>Pseudomonadati</taxon>
        <taxon>Pseudomonadota</taxon>
        <taxon>Alphaproteobacteria</taxon>
        <taxon>Rhodospirillales</taxon>
        <taxon>Azospirillaceae</taxon>
        <taxon>Rhodocista</taxon>
    </lineage>
</organism>
<dbReference type="Gene3D" id="1.10.600.10">
    <property type="entry name" value="Farnesyl Diphosphate Synthase"/>
    <property type="match status" value="1"/>
</dbReference>
<evidence type="ECO:0000256" key="5">
    <source>
        <dbReference type="ARBA" id="ARBA00022842"/>
    </source>
</evidence>
<evidence type="ECO:0000256" key="2">
    <source>
        <dbReference type="ARBA" id="ARBA00006706"/>
    </source>
</evidence>
<comment type="similarity">
    <text evidence="2 7">Belongs to the FPP/GGPP synthase family.</text>
</comment>
<dbReference type="Proteomes" id="UP001596456">
    <property type="component" value="Unassembled WGS sequence"/>
</dbReference>
<dbReference type="InterPro" id="IPR033749">
    <property type="entry name" value="Polyprenyl_synt_CS"/>
</dbReference>
<dbReference type="InterPro" id="IPR008949">
    <property type="entry name" value="Isoprenoid_synthase_dom_sf"/>
</dbReference>
<evidence type="ECO:0000256" key="4">
    <source>
        <dbReference type="ARBA" id="ARBA00022723"/>
    </source>
</evidence>
<dbReference type="SFLD" id="SFLDS00005">
    <property type="entry name" value="Isoprenoid_Synthase_Type_I"/>
    <property type="match status" value="1"/>
</dbReference>
<keyword evidence="5" id="KW-0460">Magnesium</keyword>
<accession>A0ABW2KWH9</accession>
<dbReference type="InterPro" id="IPR000092">
    <property type="entry name" value="Polyprenyl_synt"/>
</dbReference>
<dbReference type="PROSITE" id="PS00723">
    <property type="entry name" value="POLYPRENYL_SYNTHASE_1"/>
    <property type="match status" value="1"/>
</dbReference>
<evidence type="ECO:0000256" key="1">
    <source>
        <dbReference type="ARBA" id="ARBA00001946"/>
    </source>
</evidence>
<dbReference type="EMBL" id="JBHTCM010000015">
    <property type="protein sequence ID" value="MFC7334411.1"/>
    <property type="molecule type" value="Genomic_DNA"/>
</dbReference>
<dbReference type="EC" id="2.5.1.-" evidence="8"/>
<keyword evidence="6" id="KW-0414">Isoprene biosynthesis</keyword>
<dbReference type="Pfam" id="PF00348">
    <property type="entry name" value="polyprenyl_synt"/>
    <property type="match status" value="1"/>
</dbReference>
<proteinExistence type="inferred from homology"/>
<keyword evidence="9" id="KW-1185">Reference proteome</keyword>
<dbReference type="SUPFAM" id="SSF48576">
    <property type="entry name" value="Terpenoid synthases"/>
    <property type="match status" value="1"/>
</dbReference>
<name>A0ABW2KWH9_9PROT</name>
<dbReference type="InterPro" id="IPR053378">
    <property type="entry name" value="Prenyl_diphosphate_synthase"/>
</dbReference>
<evidence type="ECO:0000256" key="3">
    <source>
        <dbReference type="ARBA" id="ARBA00022679"/>
    </source>
</evidence>
<keyword evidence="3 7" id="KW-0808">Transferase</keyword>
<sequence>MPSLSKTLTAAMADTVEQVEAAIDVLLPRVDLPEARLFEAMRYGCLGGGKRLRPFLVMESARLFGVNPACALRAAAAVEFIHCYSLVHDDLPAMDDSDLRRGRPTLHLEYDEATAILAGDALLTVAFEILADPETHEDAQVRCRLVSALAKAAGPRGMVGGQMLDLMAEHQTFDIGAITRLQRLKTGELIAFSATAGAILGRASPPQHHALQAYAHDLGLAFQIADDLLDVEGTEAETGKSVGRDEGANKATFVSILGVERAREQAGRLADQAMAHLDIFEGRADMLKQVARYVVDRRS</sequence>
<evidence type="ECO:0000256" key="6">
    <source>
        <dbReference type="ARBA" id="ARBA00023229"/>
    </source>
</evidence>